<protein>
    <submittedName>
        <fullName evidence="1">Uncharacterized protein</fullName>
    </submittedName>
</protein>
<proteinExistence type="predicted"/>
<reference evidence="1" key="1">
    <citation type="submission" date="2021-05" db="EMBL/GenBank/DDBJ databases">
        <authorList>
            <person name="Alioto T."/>
            <person name="Alioto T."/>
            <person name="Gomez Garrido J."/>
        </authorList>
    </citation>
    <scope>NUCLEOTIDE SEQUENCE</scope>
</reference>
<evidence type="ECO:0000313" key="1">
    <source>
        <dbReference type="EMBL" id="CAG6704087.1"/>
    </source>
</evidence>
<dbReference type="EMBL" id="HBUF01341416">
    <property type="protein sequence ID" value="CAG6704089.1"/>
    <property type="molecule type" value="Transcribed_RNA"/>
</dbReference>
<dbReference type="EMBL" id="HBUF01341415">
    <property type="protein sequence ID" value="CAG6704087.1"/>
    <property type="molecule type" value="Transcribed_RNA"/>
</dbReference>
<dbReference type="AlphaFoldDB" id="A0A8D8XNX7"/>
<organism evidence="1">
    <name type="scientific">Cacopsylla melanoneura</name>
    <dbReference type="NCBI Taxonomy" id="428564"/>
    <lineage>
        <taxon>Eukaryota</taxon>
        <taxon>Metazoa</taxon>
        <taxon>Ecdysozoa</taxon>
        <taxon>Arthropoda</taxon>
        <taxon>Hexapoda</taxon>
        <taxon>Insecta</taxon>
        <taxon>Pterygota</taxon>
        <taxon>Neoptera</taxon>
        <taxon>Paraneoptera</taxon>
        <taxon>Hemiptera</taxon>
        <taxon>Sternorrhyncha</taxon>
        <taxon>Psylloidea</taxon>
        <taxon>Psyllidae</taxon>
        <taxon>Psyllinae</taxon>
        <taxon>Cacopsylla</taxon>
    </lineage>
</organism>
<accession>A0A8D8XNX7</accession>
<sequence>MFYTFFDHFWSCFLITLCVGVSAIFCNRPIFYNVHPILMKLGGYIRFVSLDGPVEILAQKKNCAPALVNDVVLCKRVVQCVWYMKTCACACLVIRGSLVPTLMAEFFIFLVKIHGTNKRTSFSGQTLRSKDNLFYTIFRLELPFPRYLC</sequence>
<name>A0A8D8XNX7_9HEMI</name>